<dbReference type="Proteomes" id="UP001470230">
    <property type="component" value="Unassembled WGS sequence"/>
</dbReference>
<name>A0ABR2L0T7_9EUKA</name>
<dbReference type="EMBL" id="JAPFFF010000002">
    <property type="protein sequence ID" value="KAK8896661.1"/>
    <property type="molecule type" value="Genomic_DNA"/>
</dbReference>
<proteinExistence type="predicted"/>
<evidence type="ECO:0000313" key="1">
    <source>
        <dbReference type="EMBL" id="KAK8896661.1"/>
    </source>
</evidence>
<protein>
    <submittedName>
        <fullName evidence="1">Uncharacterized protein</fullName>
    </submittedName>
</protein>
<evidence type="ECO:0000313" key="2">
    <source>
        <dbReference type="Proteomes" id="UP001470230"/>
    </source>
</evidence>
<reference evidence="1 2" key="1">
    <citation type="submission" date="2024-04" db="EMBL/GenBank/DDBJ databases">
        <title>Tritrichomonas musculus Genome.</title>
        <authorList>
            <person name="Alves-Ferreira E."/>
            <person name="Grigg M."/>
            <person name="Lorenzi H."/>
            <person name="Galac M."/>
        </authorList>
    </citation>
    <scope>NUCLEOTIDE SEQUENCE [LARGE SCALE GENOMIC DNA]</scope>
    <source>
        <strain evidence="1 2">EAF2021</strain>
    </source>
</reference>
<accession>A0ABR2L0T7</accession>
<gene>
    <name evidence="1" type="ORF">M9Y10_014574</name>
</gene>
<keyword evidence="2" id="KW-1185">Reference proteome</keyword>
<organism evidence="1 2">
    <name type="scientific">Tritrichomonas musculus</name>
    <dbReference type="NCBI Taxonomy" id="1915356"/>
    <lineage>
        <taxon>Eukaryota</taxon>
        <taxon>Metamonada</taxon>
        <taxon>Parabasalia</taxon>
        <taxon>Tritrichomonadida</taxon>
        <taxon>Tritrichomonadidae</taxon>
        <taxon>Tritrichomonas</taxon>
    </lineage>
</organism>
<sequence length="148" mass="17886">MEDKATQTDYVFFDCYSQSREEEIFFPCLDDGTIVYYESEDPFLRDYYNSYYKWEKDGARFLNENFVKEYISTGEIPIMNDGRPELEEWFKYTLNTGVFIEEWGFGRIKAKEFIERMLNVFNEHGNIPEYLSTQSHDVIQLSEWYPQD</sequence>
<comment type="caution">
    <text evidence="1">The sequence shown here is derived from an EMBL/GenBank/DDBJ whole genome shotgun (WGS) entry which is preliminary data.</text>
</comment>